<dbReference type="InterPro" id="IPR036866">
    <property type="entry name" value="RibonucZ/Hydroxyglut_hydro"/>
</dbReference>
<evidence type="ECO:0000313" key="7">
    <source>
        <dbReference type="Proteomes" id="UP000054342"/>
    </source>
</evidence>
<gene>
    <name evidence="6" type="ORF">PV05_05545</name>
</gene>
<dbReference type="Proteomes" id="UP000054342">
    <property type="component" value="Unassembled WGS sequence"/>
</dbReference>
<evidence type="ECO:0000313" key="6">
    <source>
        <dbReference type="EMBL" id="KIW56933.1"/>
    </source>
</evidence>
<feature type="domain" description="Metallo-beta-lactamase" evidence="5">
    <location>
        <begin position="60"/>
        <end position="281"/>
    </location>
</feature>
<dbReference type="InterPro" id="IPR051013">
    <property type="entry name" value="MBL_superfamily_lactonases"/>
</dbReference>
<evidence type="ECO:0000259" key="5">
    <source>
        <dbReference type="SMART" id="SM00849"/>
    </source>
</evidence>
<dbReference type="RefSeq" id="XP_013317517.1">
    <property type="nucleotide sequence ID" value="XM_013462063.1"/>
</dbReference>
<keyword evidence="4" id="KW-0862">Zinc</keyword>
<dbReference type="OrthoDB" id="10250730at2759"/>
<protein>
    <recommendedName>
        <fullName evidence="5">Metallo-beta-lactamase domain-containing protein</fullName>
    </recommendedName>
</protein>
<keyword evidence="2" id="KW-0479">Metal-binding</keyword>
<evidence type="ECO:0000256" key="4">
    <source>
        <dbReference type="ARBA" id="ARBA00022833"/>
    </source>
</evidence>
<comment type="similarity">
    <text evidence="1">Belongs to the metallo-beta-lactamase superfamily.</text>
</comment>
<dbReference type="PANTHER" id="PTHR42978:SF5">
    <property type="entry name" value="METALLO-BETA-LACTAMASE DOMAIN-CONTAINING PROTEIN"/>
    <property type="match status" value="1"/>
</dbReference>
<dbReference type="SMART" id="SM00849">
    <property type="entry name" value="Lactamase_B"/>
    <property type="match status" value="1"/>
</dbReference>
<keyword evidence="7" id="KW-1185">Reference proteome</keyword>
<dbReference type="InterPro" id="IPR001279">
    <property type="entry name" value="Metallo-B-lactamas"/>
</dbReference>
<evidence type="ECO:0000256" key="1">
    <source>
        <dbReference type="ARBA" id="ARBA00007749"/>
    </source>
</evidence>
<dbReference type="AlphaFoldDB" id="A0A0D2END3"/>
<dbReference type="HOGENOM" id="CLU_030571_1_0_1"/>
<dbReference type="PANTHER" id="PTHR42978">
    <property type="entry name" value="QUORUM-QUENCHING LACTONASE YTNP-RELATED-RELATED"/>
    <property type="match status" value="1"/>
</dbReference>
<dbReference type="EMBL" id="KN847319">
    <property type="protein sequence ID" value="KIW56933.1"/>
    <property type="molecule type" value="Genomic_DNA"/>
</dbReference>
<sequence length="409" mass="45141">MEYQPQKIKSSFEMSPPILDIPTSEYTVRVRMIDPGAVMTVKAELFIKPVQKGHELLNLTCVAFLIEHAPSGKKVMFDLGVRKDYWNLAPVIQKRLGAAIPSLRVDGDTPAVLQENGISLESIASVIWSHYHWDHIGDMSLFPPSTEIVVGSGFKASPVILPGHPEKSESPLNASDFAGRSLDEIDFKASGLQIGGFAAHDFFGDGSFYLLDTPGHCLGHMCGLARTSGGKDSTFLFLGGDICHFVGDLRPNKAYPMPDPIPSDVLDDDPGDFPSPCPCSIFTRHHPLALEAADAEERRTTPFYRVSDHKASAYIDPAAAQTSVEKLIAFESSPNVLVCLAHDPALLKYLPTLNSDPASDLNSWQERGWKEKCRWNWLNELPRNGRPGRKPLVKGFWRDGKSWNRPQPA</sequence>
<dbReference type="GeneID" id="25327453"/>
<organism evidence="6 7">
    <name type="scientific">Exophiala xenobiotica</name>
    <dbReference type="NCBI Taxonomy" id="348802"/>
    <lineage>
        <taxon>Eukaryota</taxon>
        <taxon>Fungi</taxon>
        <taxon>Dikarya</taxon>
        <taxon>Ascomycota</taxon>
        <taxon>Pezizomycotina</taxon>
        <taxon>Eurotiomycetes</taxon>
        <taxon>Chaetothyriomycetidae</taxon>
        <taxon>Chaetothyriales</taxon>
        <taxon>Herpotrichiellaceae</taxon>
        <taxon>Exophiala</taxon>
    </lineage>
</organism>
<dbReference type="GO" id="GO:0046872">
    <property type="term" value="F:metal ion binding"/>
    <property type="evidence" value="ECO:0007669"/>
    <property type="project" value="UniProtKB-KW"/>
</dbReference>
<dbReference type="Pfam" id="PF00753">
    <property type="entry name" value="Lactamase_B"/>
    <property type="match status" value="1"/>
</dbReference>
<name>A0A0D2END3_9EURO</name>
<evidence type="ECO:0000256" key="2">
    <source>
        <dbReference type="ARBA" id="ARBA00022723"/>
    </source>
</evidence>
<dbReference type="Gene3D" id="3.60.15.10">
    <property type="entry name" value="Ribonuclease Z/Hydroxyacylglutathione hydrolase-like"/>
    <property type="match status" value="1"/>
</dbReference>
<keyword evidence="3" id="KW-0378">Hydrolase</keyword>
<reference evidence="6 7" key="1">
    <citation type="submission" date="2015-01" db="EMBL/GenBank/DDBJ databases">
        <title>The Genome Sequence of Exophiala xenobiotica CBS118157.</title>
        <authorList>
            <consortium name="The Broad Institute Genomics Platform"/>
            <person name="Cuomo C."/>
            <person name="de Hoog S."/>
            <person name="Gorbushina A."/>
            <person name="Stielow B."/>
            <person name="Teixiera M."/>
            <person name="Abouelleil A."/>
            <person name="Chapman S.B."/>
            <person name="Priest M."/>
            <person name="Young S.K."/>
            <person name="Wortman J."/>
            <person name="Nusbaum C."/>
            <person name="Birren B."/>
        </authorList>
    </citation>
    <scope>NUCLEOTIDE SEQUENCE [LARGE SCALE GENOMIC DNA]</scope>
    <source>
        <strain evidence="6 7">CBS 118157</strain>
    </source>
</reference>
<evidence type="ECO:0000256" key="3">
    <source>
        <dbReference type="ARBA" id="ARBA00022801"/>
    </source>
</evidence>
<dbReference type="GO" id="GO:0016787">
    <property type="term" value="F:hydrolase activity"/>
    <property type="evidence" value="ECO:0007669"/>
    <property type="project" value="UniProtKB-KW"/>
</dbReference>
<dbReference type="SUPFAM" id="SSF56281">
    <property type="entry name" value="Metallo-hydrolase/oxidoreductase"/>
    <property type="match status" value="1"/>
</dbReference>
<proteinExistence type="inferred from homology"/>
<accession>A0A0D2END3</accession>
<dbReference type="STRING" id="348802.A0A0D2END3"/>
<dbReference type="CDD" id="cd07730">
    <property type="entry name" value="metallo-hydrolase-like_MBL-fold"/>
    <property type="match status" value="1"/>
</dbReference>